<name>A0A9P7YVF8_9HELO</name>
<dbReference type="InterPro" id="IPR053008">
    <property type="entry name" value="Phomopsin_biosynth_assoc"/>
</dbReference>
<evidence type="ECO:0000313" key="2">
    <source>
        <dbReference type="Proteomes" id="UP000887226"/>
    </source>
</evidence>
<organism evidence="1 2">
    <name type="scientific">Calycina marina</name>
    <dbReference type="NCBI Taxonomy" id="1763456"/>
    <lineage>
        <taxon>Eukaryota</taxon>
        <taxon>Fungi</taxon>
        <taxon>Dikarya</taxon>
        <taxon>Ascomycota</taxon>
        <taxon>Pezizomycotina</taxon>
        <taxon>Leotiomycetes</taxon>
        <taxon>Helotiales</taxon>
        <taxon>Pezizellaceae</taxon>
        <taxon>Calycina</taxon>
    </lineage>
</organism>
<dbReference type="EMBL" id="MU254454">
    <property type="protein sequence ID" value="KAG9240416.1"/>
    <property type="molecule type" value="Genomic_DNA"/>
</dbReference>
<evidence type="ECO:0000313" key="1">
    <source>
        <dbReference type="EMBL" id="KAG9240416.1"/>
    </source>
</evidence>
<proteinExistence type="predicted"/>
<accession>A0A9P7YVF8</accession>
<protein>
    <submittedName>
        <fullName evidence="1">Uncharacterized protein</fullName>
    </submittedName>
</protein>
<comment type="caution">
    <text evidence="1">The sequence shown here is derived from an EMBL/GenBank/DDBJ whole genome shotgun (WGS) entry which is preliminary data.</text>
</comment>
<keyword evidence="2" id="KW-1185">Reference proteome</keyword>
<dbReference type="AlphaFoldDB" id="A0A9P7YVF8"/>
<dbReference type="OrthoDB" id="3501153at2759"/>
<gene>
    <name evidence="1" type="ORF">BJ878DRAFT_526233</name>
</gene>
<dbReference type="PANTHER" id="PTHR35896:SF3">
    <property type="entry name" value="MAJOR FACILITATOR SUPERFAMILY TRANSPORTER"/>
    <property type="match status" value="1"/>
</dbReference>
<sequence>MHQCGSTATEAFTTGCKFDLLSFAWLPSACTDEILTDEFLAREDWGWYRAPFPAGDKDRVSLEMVRQGTAGDLFVSKKYATTRCEFMWRKLQRFVDGTGAEAADVDVAGQQLLQNCSEFLDPAHARVNSSLSLLIVSYPPCNYRRTI</sequence>
<reference evidence="1" key="1">
    <citation type="journal article" date="2021" name="IMA Fungus">
        <title>Genomic characterization of three marine fungi, including Emericellopsis atlantica sp. nov. with signatures of a generalist lifestyle and marine biomass degradation.</title>
        <authorList>
            <person name="Hagestad O.C."/>
            <person name="Hou L."/>
            <person name="Andersen J.H."/>
            <person name="Hansen E.H."/>
            <person name="Altermark B."/>
            <person name="Li C."/>
            <person name="Kuhnert E."/>
            <person name="Cox R.J."/>
            <person name="Crous P.W."/>
            <person name="Spatafora J.W."/>
            <person name="Lail K."/>
            <person name="Amirebrahimi M."/>
            <person name="Lipzen A."/>
            <person name="Pangilinan J."/>
            <person name="Andreopoulos W."/>
            <person name="Hayes R.D."/>
            <person name="Ng V."/>
            <person name="Grigoriev I.V."/>
            <person name="Jackson S.A."/>
            <person name="Sutton T.D.S."/>
            <person name="Dobson A.D.W."/>
            <person name="Rama T."/>
        </authorList>
    </citation>
    <scope>NUCLEOTIDE SEQUENCE</scope>
    <source>
        <strain evidence="1">TRa3180A</strain>
    </source>
</reference>
<dbReference type="Proteomes" id="UP000887226">
    <property type="component" value="Unassembled WGS sequence"/>
</dbReference>
<dbReference type="PANTHER" id="PTHR35896">
    <property type="entry name" value="IG-LIKE DOMAIN-CONTAINING PROTEIN"/>
    <property type="match status" value="1"/>
</dbReference>